<evidence type="ECO:0000256" key="1">
    <source>
        <dbReference type="ARBA" id="ARBA00023157"/>
    </source>
</evidence>
<evidence type="ECO:0000256" key="3">
    <source>
        <dbReference type="SAM" id="SignalP"/>
    </source>
</evidence>
<dbReference type="PANTHER" id="PTHR46751:SF1">
    <property type="entry name" value="WAP FOUR-DISULFIDE CORE DOMAIN PROTEIN 6A"/>
    <property type="match status" value="1"/>
</dbReference>
<evidence type="ECO:0000313" key="5">
    <source>
        <dbReference type="Proteomes" id="UP000515160"/>
    </source>
</evidence>
<gene>
    <name evidence="6" type="primary">LOC117571831</name>
</gene>
<reference evidence="6" key="1">
    <citation type="submission" date="2025-08" db="UniProtKB">
        <authorList>
            <consortium name="RefSeq"/>
        </authorList>
    </citation>
    <scope>IDENTIFICATION</scope>
    <source>
        <strain evidence="6">15112-1751.03</strain>
        <tissue evidence="6">Whole Adult</tissue>
    </source>
</reference>
<dbReference type="PRINTS" id="PR00759">
    <property type="entry name" value="BASICPTASE"/>
</dbReference>
<dbReference type="PROSITE" id="PS50279">
    <property type="entry name" value="BPTI_KUNITZ_2"/>
    <property type="match status" value="1"/>
</dbReference>
<accession>A0A6P8X1X0</accession>
<evidence type="ECO:0000313" key="6">
    <source>
        <dbReference type="RefSeq" id="XP_034110101.2"/>
    </source>
</evidence>
<dbReference type="AlphaFoldDB" id="A0A6P8X1X0"/>
<dbReference type="GO" id="GO:0004867">
    <property type="term" value="F:serine-type endopeptidase inhibitor activity"/>
    <property type="evidence" value="ECO:0007669"/>
    <property type="project" value="InterPro"/>
</dbReference>
<comment type="similarity">
    <text evidence="2">Belongs to the venom Kunitz-type family. 03 (sub-Kunitz) subfamily.</text>
</comment>
<feature type="signal peptide" evidence="3">
    <location>
        <begin position="1"/>
        <end position="22"/>
    </location>
</feature>
<dbReference type="RefSeq" id="XP_034110101.2">
    <property type="nucleotide sequence ID" value="XM_034254210.2"/>
</dbReference>
<dbReference type="CDD" id="cd00109">
    <property type="entry name" value="Kunitz-type"/>
    <property type="match status" value="1"/>
</dbReference>
<dbReference type="SMART" id="SM00131">
    <property type="entry name" value="KU"/>
    <property type="match status" value="1"/>
</dbReference>
<organism evidence="5 6">
    <name type="scientific">Drosophila albomicans</name>
    <name type="common">Fruit fly</name>
    <dbReference type="NCBI Taxonomy" id="7291"/>
    <lineage>
        <taxon>Eukaryota</taxon>
        <taxon>Metazoa</taxon>
        <taxon>Ecdysozoa</taxon>
        <taxon>Arthropoda</taxon>
        <taxon>Hexapoda</taxon>
        <taxon>Insecta</taxon>
        <taxon>Pterygota</taxon>
        <taxon>Neoptera</taxon>
        <taxon>Endopterygota</taxon>
        <taxon>Diptera</taxon>
        <taxon>Brachycera</taxon>
        <taxon>Muscomorpha</taxon>
        <taxon>Ephydroidea</taxon>
        <taxon>Drosophilidae</taxon>
        <taxon>Drosophila</taxon>
    </lineage>
</organism>
<dbReference type="PANTHER" id="PTHR46751">
    <property type="entry name" value="EPPIN"/>
    <property type="match status" value="1"/>
</dbReference>
<dbReference type="OrthoDB" id="7870222at2759"/>
<name>A0A6P8X1X0_DROAB</name>
<keyword evidence="1" id="KW-1015">Disulfide bond</keyword>
<dbReference type="Gene3D" id="4.10.410.10">
    <property type="entry name" value="Pancreatic trypsin inhibitor Kunitz domain"/>
    <property type="match status" value="1"/>
</dbReference>
<evidence type="ECO:0000256" key="2">
    <source>
        <dbReference type="ARBA" id="ARBA00038506"/>
    </source>
</evidence>
<keyword evidence="3" id="KW-0732">Signal</keyword>
<dbReference type="PROSITE" id="PS00280">
    <property type="entry name" value="BPTI_KUNITZ_1"/>
    <property type="match status" value="1"/>
</dbReference>
<proteinExistence type="inferred from homology"/>
<dbReference type="SUPFAM" id="SSF57362">
    <property type="entry name" value="BPTI-like"/>
    <property type="match status" value="1"/>
</dbReference>
<dbReference type="InterPro" id="IPR051388">
    <property type="entry name" value="Serpin_venom_toxin"/>
</dbReference>
<dbReference type="Proteomes" id="UP000515160">
    <property type="component" value="Chromosome 3"/>
</dbReference>
<dbReference type="InterPro" id="IPR036880">
    <property type="entry name" value="Kunitz_BPTI_sf"/>
</dbReference>
<evidence type="ECO:0000259" key="4">
    <source>
        <dbReference type="PROSITE" id="PS50279"/>
    </source>
</evidence>
<feature type="chain" id="PRO_5038444592" evidence="3">
    <location>
        <begin position="23"/>
        <end position="87"/>
    </location>
</feature>
<dbReference type="InterPro" id="IPR020901">
    <property type="entry name" value="Prtase_inh_Kunz-CS"/>
</dbReference>
<protein>
    <submittedName>
        <fullName evidence="6">Kunitz-like toxin PcKuz2</fullName>
    </submittedName>
</protein>
<keyword evidence="5" id="KW-1185">Reference proteome</keyword>
<feature type="domain" description="BPTI/Kunitz inhibitor" evidence="4">
    <location>
        <begin position="35"/>
        <end position="85"/>
    </location>
</feature>
<dbReference type="GeneID" id="117571831"/>
<dbReference type="Pfam" id="PF00014">
    <property type="entry name" value="Kunitz_BPTI"/>
    <property type="match status" value="1"/>
</dbReference>
<dbReference type="InterPro" id="IPR002223">
    <property type="entry name" value="Kunitz_BPTI"/>
</dbReference>
<sequence>MKNNMLYFFCLILLLSLSLNSAWTVEDIIHRMSVCTAPPRYGTCNSKLRQWHYVSKLRRCERFIYSGCGGNNNRFYNKNECEEYCQI</sequence>